<reference evidence="2" key="1">
    <citation type="submission" date="2022-11" db="UniProtKB">
        <authorList>
            <consortium name="WormBaseParasite"/>
        </authorList>
    </citation>
    <scope>IDENTIFICATION</scope>
</reference>
<proteinExistence type="predicted"/>
<dbReference type="PANTHER" id="PTHR34401">
    <property type="entry name" value="PROTEIN CBG12388-RELATED"/>
    <property type="match status" value="1"/>
</dbReference>
<dbReference type="Proteomes" id="UP000887581">
    <property type="component" value="Unplaced"/>
</dbReference>
<evidence type="ECO:0000313" key="2">
    <source>
        <dbReference type="WBParaSite" id="sdigi.contig496.g8673.t1"/>
    </source>
</evidence>
<dbReference type="PANTHER" id="PTHR34401:SF6">
    <property type="entry name" value="DUF19 DOMAIN-CONTAINING PROTEIN"/>
    <property type="match status" value="1"/>
</dbReference>
<dbReference type="AlphaFoldDB" id="A0A915PVN4"/>
<sequence>MKQLEKKLEKCSNKCWDRDATKITTRPDNLWQCFVQQKPIADRLIRCIKSNIKSCANSKNGPQIPKQDIRRIISLTGEKIEAAKDRISSNPALQPIRKILDTALEIGKCVKDCLIEGDGIIACFEKHALVQSAEKLSNQADHINRCQPQINLNRSRRTILKCIKQIGWRKAAGEMCKCTMEAGVSGLTSICPIFDLATRD</sequence>
<keyword evidence="1" id="KW-1185">Reference proteome</keyword>
<dbReference type="WBParaSite" id="sdigi.contig496.g8673.t1">
    <property type="protein sequence ID" value="sdigi.contig496.g8673.t1"/>
    <property type="gene ID" value="sdigi.contig496.g8673"/>
</dbReference>
<evidence type="ECO:0000313" key="1">
    <source>
        <dbReference type="Proteomes" id="UP000887581"/>
    </source>
</evidence>
<accession>A0A915PVN4</accession>
<organism evidence="1 2">
    <name type="scientific">Setaria digitata</name>
    <dbReference type="NCBI Taxonomy" id="48799"/>
    <lineage>
        <taxon>Eukaryota</taxon>
        <taxon>Metazoa</taxon>
        <taxon>Ecdysozoa</taxon>
        <taxon>Nematoda</taxon>
        <taxon>Chromadorea</taxon>
        <taxon>Rhabditida</taxon>
        <taxon>Spirurina</taxon>
        <taxon>Spiruromorpha</taxon>
        <taxon>Filarioidea</taxon>
        <taxon>Setariidae</taxon>
        <taxon>Setaria</taxon>
    </lineage>
</organism>
<protein>
    <submittedName>
        <fullName evidence="2">Uncharacterized protein</fullName>
    </submittedName>
</protein>
<name>A0A915PVN4_9BILA</name>